<name>A0A2U9ILQ1_9CREN</name>
<feature type="transmembrane region" description="Helical" evidence="1">
    <location>
        <begin position="34"/>
        <end position="55"/>
    </location>
</feature>
<dbReference type="Proteomes" id="UP000248410">
    <property type="component" value="Chromosome"/>
</dbReference>
<dbReference type="RefSeq" id="WP_110379815.1">
    <property type="nucleotide sequence ID" value="NZ_CP029288.2"/>
</dbReference>
<dbReference type="GeneID" id="36837243"/>
<dbReference type="KEGG" id="asul:DFR86_04700"/>
<proteinExistence type="predicted"/>
<dbReference type="AlphaFoldDB" id="A0A2U9ILQ1"/>
<keyword evidence="1" id="KW-0812">Transmembrane</keyword>
<evidence type="ECO:0000256" key="1">
    <source>
        <dbReference type="SAM" id="Phobius"/>
    </source>
</evidence>
<feature type="transmembrane region" description="Helical" evidence="1">
    <location>
        <begin position="9"/>
        <end position="28"/>
    </location>
</feature>
<dbReference type="OrthoDB" id="43384at2157"/>
<sequence length="64" mass="7459">MTSEGFRSLVYLVEIAFIFAFIDLFDILFVKNGIIFYLLLAIGIVIAMYLTYLLAKSLSRYFNY</sequence>
<dbReference type="EMBL" id="CP029288">
    <property type="protein sequence ID" value="AWR96925.1"/>
    <property type="molecule type" value="Genomic_DNA"/>
</dbReference>
<reference evidence="2 3" key="1">
    <citation type="submission" date="2018-05" db="EMBL/GenBank/DDBJ databases">
        <title>Complete Genome Sequences of Extremely Thermoacidophilic, Metal-Mobilizing Type-Strain Members of the Archaeal Family Sulfolobaceae: Acidianus brierleyi DSM-1651T, Acidianus sulfidivorans DSM-18786T, Metallosphaera hakonensis DSM-7519T, and Metallosphaera prunae DSM-10039T.</title>
        <authorList>
            <person name="Counts J.A."/>
            <person name="Kelly R.M."/>
        </authorList>
    </citation>
    <scope>NUCLEOTIDE SEQUENCE [LARGE SCALE GENOMIC DNA]</scope>
    <source>
        <strain evidence="2 3">JP7</strain>
    </source>
</reference>
<keyword evidence="1" id="KW-1133">Transmembrane helix</keyword>
<keyword evidence="3" id="KW-1185">Reference proteome</keyword>
<accession>A0A2U9ILQ1</accession>
<evidence type="ECO:0000313" key="3">
    <source>
        <dbReference type="Proteomes" id="UP000248410"/>
    </source>
</evidence>
<gene>
    <name evidence="2" type="ORF">DFR86_04700</name>
</gene>
<protein>
    <submittedName>
        <fullName evidence="2">Uncharacterized protein</fullName>
    </submittedName>
</protein>
<evidence type="ECO:0000313" key="2">
    <source>
        <dbReference type="EMBL" id="AWR96925.1"/>
    </source>
</evidence>
<keyword evidence="1" id="KW-0472">Membrane</keyword>
<organism evidence="2 3">
    <name type="scientific">Acidianus sulfidivorans JP7</name>
    <dbReference type="NCBI Taxonomy" id="619593"/>
    <lineage>
        <taxon>Archaea</taxon>
        <taxon>Thermoproteota</taxon>
        <taxon>Thermoprotei</taxon>
        <taxon>Sulfolobales</taxon>
        <taxon>Sulfolobaceae</taxon>
        <taxon>Acidianus</taxon>
    </lineage>
</organism>